<evidence type="ECO:0000313" key="11">
    <source>
        <dbReference type="EMBL" id="KAK9146639.1"/>
    </source>
</evidence>
<dbReference type="Pfam" id="PF07227">
    <property type="entry name" value="PHD_Oberon"/>
    <property type="match status" value="1"/>
</dbReference>
<keyword evidence="6" id="KW-0175">Coiled coil</keyword>
<feature type="domain" description="Oberon-like PHD finger" evidence="8">
    <location>
        <begin position="161"/>
        <end position="294"/>
    </location>
</feature>
<feature type="domain" description="DUF7081" evidence="9">
    <location>
        <begin position="35"/>
        <end position="126"/>
    </location>
</feature>
<dbReference type="InterPro" id="IPR056034">
    <property type="entry name" value="DUF7615"/>
</dbReference>
<organism evidence="11 12">
    <name type="scientific">Stephania japonica</name>
    <dbReference type="NCBI Taxonomy" id="461633"/>
    <lineage>
        <taxon>Eukaryota</taxon>
        <taxon>Viridiplantae</taxon>
        <taxon>Streptophyta</taxon>
        <taxon>Embryophyta</taxon>
        <taxon>Tracheophyta</taxon>
        <taxon>Spermatophyta</taxon>
        <taxon>Magnoliopsida</taxon>
        <taxon>Ranunculales</taxon>
        <taxon>Menispermaceae</taxon>
        <taxon>Menispermoideae</taxon>
        <taxon>Cissampelideae</taxon>
        <taxon>Stephania</taxon>
    </lineage>
</organism>
<dbReference type="AlphaFoldDB" id="A0AAP0K7M5"/>
<evidence type="ECO:0000256" key="7">
    <source>
        <dbReference type="SAM" id="MobiDB-lite"/>
    </source>
</evidence>
<evidence type="ECO:0000256" key="2">
    <source>
        <dbReference type="ARBA" id="ARBA00022723"/>
    </source>
</evidence>
<dbReference type="EMBL" id="JBBNAE010000002">
    <property type="protein sequence ID" value="KAK9146639.1"/>
    <property type="molecule type" value="Genomic_DNA"/>
</dbReference>
<evidence type="ECO:0000256" key="6">
    <source>
        <dbReference type="SAM" id="Coils"/>
    </source>
</evidence>
<dbReference type="PANTHER" id="PTHR33345:SF6">
    <property type="entry name" value="OS03G0747200 PROTEIN"/>
    <property type="match status" value="1"/>
</dbReference>
<feature type="domain" description="DUF7615" evidence="10">
    <location>
        <begin position="384"/>
        <end position="492"/>
    </location>
</feature>
<keyword evidence="2" id="KW-0479">Metal-binding</keyword>
<dbReference type="PANTHER" id="PTHR33345">
    <property type="entry name" value="ADAPTER PROTEIN, PUTATIVE-RELATED"/>
    <property type="match status" value="1"/>
</dbReference>
<feature type="compositionally biased region" description="Polar residues" evidence="7">
    <location>
        <begin position="345"/>
        <end position="360"/>
    </location>
</feature>
<protein>
    <recommendedName>
        <fullName evidence="13">Oberon PHD finger domain-containing protein</fullName>
    </recommendedName>
</protein>
<evidence type="ECO:0000259" key="9">
    <source>
        <dbReference type="Pfam" id="PF23299"/>
    </source>
</evidence>
<dbReference type="GO" id="GO:0005634">
    <property type="term" value="C:nucleus"/>
    <property type="evidence" value="ECO:0007669"/>
    <property type="project" value="UniProtKB-SubCell"/>
</dbReference>
<dbReference type="GO" id="GO:0008270">
    <property type="term" value="F:zinc ion binding"/>
    <property type="evidence" value="ECO:0007669"/>
    <property type="project" value="UniProtKB-KW"/>
</dbReference>
<dbReference type="InterPro" id="IPR032881">
    <property type="entry name" value="Oberon-like_PHD"/>
</dbReference>
<name>A0AAP0K7M5_9MAGN</name>
<keyword evidence="12" id="KW-1185">Reference proteome</keyword>
<evidence type="ECO:0008006" key="13">
    <source>
        <dbReference type="Google" id="ProtNLM"/>
    </source>
</evidence>
<evidence type="ECO:0000313" key="12">
    <source>
        <dbReference type="Proteomes" id="UP001417504"/>
    </source>
</evidence>
<evidence type="ECO:0000256" key="4">
    <source>
        <dbReference type="ARBA" id="ARBA00022833"/>
    </source>
</evidence>
<keyword evidence="5" id="KW-0539">Nucleus</keyword>
<keyword evidence="4" id="KW-0862">Zinc</keyword>
<gene>
    <name evidence="11" type="ORF">Sjap_006542</name>
</gene>
<feature type="coiled-coil region" evidence="6">
    <location>
        <begin position="396"/>
        <end position="444"/>
    </location>
</feature>
<comment type="caution">
    <text evidence="11">The sequence shown here is derived from an EMBL/GenBank/DDBJ whole genome shotgun (WGS) entry which is preliminary data.</text>
</comment>
<sequence>MPKRRLPAAAAAADTKTPVKDSEEELRENGILLTPVAGGSAGEGLPYAPVDWPEVGDVWGWKVGKRKTNTGFLMDRYLCLPPRLQAAYKTKSYFASKLSVKQFVEREFPDANVDAFFSLFSWKVPSADHNWVKDPIPISCAYPTAEPYYLESDDGSLLCKARNKTCNLHQEESRSSLPVIECQICCLEPGFCRNCCCILCSKTIDWANGGYNFVRCEAKLSESHICGHAAHIDCALRSYMAGTVGGNIGLDAEYYCRRCDQKTDLVSHVTKAMKICESLDSQGDIKKILEMGFCILRGSHAKWLLSRIELALRKLKAGVSFKDTWDMERDLSSVSAGGKSRSESKGFQSGTSEATTYDGNSASIGKLHVKKKNSRNSENLTSEHEKESLKLDDEIAQVLQDLKKSQELEYRMAEQKLYAQKDILVNLYEQLDTVRAELARCTSQTMEQNANVLLSSISNRIMQIKQELGKLKDIEEIAKGFGKTPRSILKVHFGFQPDD</sequence>
<evidence type="ECO:0000256" key="1">
    <source>
        <dbReference type="ARBA" id="ARBA00004123"/>
    </source>
</evidence>
<evidence type="ECO:0000256" key="3">
    <source>
        <dbReference type="ARBA" id="ARBA00022771"/>
    </source>
</evidence>
<dbReference type="Pfam" id="PF24590">
    <property type="entry name" value="DUF7615"/>
    <property type="match status" value="1"/>
</dbReference>
<feature type="region of interest" description="Disordered" evidence="7">
    <location>
        <begin position="1"/>
        <end position="21"/>
    </location>
</feature>
<dbReference type="Pfam" id="PF23299">
    <property type="entry name" value="DUF7081"/>
    <property type="match status" value="1"/>
</dbReference>
<evidence type="ECO:0000259" key="8">
    <source>
        <dbReference type="Pfam" id="PF07227"/>
    </source>
</evidence>
<proteinExistence type="predicted"/>
<keyword evidence="3" id="KW-0863">Zinc-finger</keyword>
<dbReference type="Proteomes" id="UP001417504">
    <property type="component" value="Unassembled WGS sequence"/>
</dbReference>
<reference evidence="11 12" key="1">
    <citation type="submission" date="2024-01" db="EMBL/GenBank/DDBJ databases">
        <title>Genome assemblies of Stephania.</title>
        <authorList>
            <person name="Yang L."/>
        </authorList>
    </citation>
    <scope>NUCLEOTIDE SEQUENCE [LARGE SCALE GENOMIC DNA]</scope>
    <source>
        <strain evidence="11">QJT</strain>
        <tissue evidence="11">Leaf</tissue>
    </source>
</reference>
<comment type="subcellular location">
    <subcellularLocation>
        <location evidence="1">Nucleus</location>
    </subcellularLocation>
</comment>
<evidence type="ECO:0000259" key="10">
    <source>
        <dbReference type="Pfam" id="PF24590"/>
    </source>
</evidence>
<feature type="region of interest" description="Disordered" evidence="7">
    <location>
        <begin position="332"/>
        <end position="360"/>
    </location>
</feature>
<dbReference type="InterPro" id="IPR055508">
    <property type="entry name" value="DUF7081"/>
</dbReference>
<accession>A0AAP0K7M5</accession>
<evidence type="ECO:0000256" key="5">
    <source>
        <dbReference type="ARBA" id="ARBA00023242"/>
    </source>
</evidence>